<protein>
    <recommendedName>
        <fullName evidence="6">Geranylgeranyl transferase type-2 subunit alpha</fullName>
        <ecNumber evidence="6">2.5.1.60</ecNumber>
    </recommendedName>
    <alternativeName>
        <fullName evidence="6">Geranylgeranyl transferase type II subunit alpha</fullName>
    </alternativeName>
</protein>
<reference evidence="7 8" key="1">
    <citation type="journal article" date="2008" name="Nature">
        <title>The Phaeodactylum genome reveals the evolutionary history of diatom genomes.</title>
        <authorList>
            <person name="Bowler C."/>
            <person name="Allen A.E."/>
            <person name="Badger J.H."/>
            <person name="Grimwood J."/>
            <person name="Jabbari K."/>
            <person name="Kuo A."/>
            <person name="Maheswari U."/>
            <person name="Martens C."/>
            <person name="Maumus F."/>
            <person name="Otillar R.P."/>
            <person name="Rayko E."/>
            <person name="Salamov A."/>
            <person name="Vandepoele K."/>
            <person name="Beszteri B."/>
            <person name="Gruber A."/>
            <person name="Heijde M."/>
            <person name="Katinka M."/>
            <person name="Mock T."/>
            <person name="Valentin K."/>
            <person name="Verret F."/>
            <person name="Berges J.A."/>
            <person name="Brownlee C."/>
            <person name="Cadoret J.P."/>
            <person name="Chiovitti A."/>
            <person name="Choi C.J."/>
            <person name="Coesel S."/>
            <person name="De Martino A."/>
            <person name="Detter J.C."/>
            <person name="Durkin C."/>
            <person name="Falciatore A."/>
            <person name="Fournet J."/>
            <person name="Haruta M."/>
            <person name="Huysman M.J."/>
            <person name="Jenkins B.D."/>
            <person name="Jiroutova K."/>
            <person name="Jorgensen R.E."/>
            <person name="Joubert Y."/>
            <person name="Kaplan A."/>
            <person name="Kroger N."/>
            <person name="Kroth P.G."/>
            <person name="La Roche J."/>
            <person name="Lindquist E."/>
            <person name="Lommer M."/>
            <person name="Martin-Jezequel V."/>
            <person name="Lopez P.J."/>
            <person name="Lucas S."/>
            <person name="Mangogna M."/>
            <person name="McGinnis K."/>
            <person name="Medlin L.K."/>
            <person name="Montsant A."/>
            <person name="Oudot-Le Secq M.P."/>
            <person name="Napoli C."/>
            <person name="Obornik M."/>
            <person name="Parker M.S."/>
            <person name="Petit J.L."/>
            <person name="Porcel B.M."/>
            <person name="Poulsen N."/>
            <person name="Robison M."/>
            <person name="Rychlewski L."/>
            <person name="Rynearson T.A."/>
            <person name="Schmutz J."/>
            <person name="Shapiro H."/>
            <person name="Siaut M."/>
            <person name="Stanley M."/>
            <person name="Sussman M.R."/>
            <person name="Taylor A.R."/>
            <person name="Vardi A."/>
            <person name="von Dassow P."/>
            <person name="Vyverman W."/>
            <person name="Willis A."/>
            <person name="Wyrwicz L.S."/>
            <person name="Rokhsar D.S."/>
            <person name="Weissenbach J."/>
            <person name="Armbrust E.V."/>
            <person name="Green B.R."/>
            <person name="Van de Peer Y."/>
            <person name="Grigoriev I.V."/>
        </authorList>
    </citation>
    <scope>NUCLEOTIDE SEQUENCE [LARGE SCALE GENOMIC DNA]</scope>
    <source>
        <strain evidence="7 8">CCAP 1055/1</strain>
    </source>
</reference>
<dbReference type="GO" id="GO:0004663">
    <property type="term" value="F:Rab geranylgeranyltransferase activity"/>
    <property type="evidence" value="ECO:0007669"/>
    <property type="project" value="UniProtKB-UniRule"/>
</dbReference>
<reference evidence="8" key="2">
    <citation type="submission" date="2008-08" db="EMBL/GenBank/DDBJ databases">
        <authorList>
            <consortium name="Diatom Consortium"/>
            <person name="Grigoriev I."/>
            <person name="Grimwood J."/>
            <person name="Kuo A."/>
            <person name="Otillar R.P."/>
            <person name="Salamov A."/>
            <person name="Detter J.C."/>
            <person name="Lindquist E."/>
            <person name="Shapiro H."/>
            <person name="Lucas S."/>
            <person name="Glavina del Rio T."/>
            <person name="Pitluck S."/>
            <person name="Rokhsar D."/>
            <person name="Bowler C."/>
        </authorList>
    </citation>
    <scope>GENOME REANNOTATION</scope>
    <source>
        <strain evidence="8">CCAP 1055/1</strain>
    </source>
</reference>
<keyword evidence="8" id="KW-1185">Reference proteome</keyword>
<comment type="catalytic activity">
    <reaction evidence="5 6">
        <text>geranylgeranyl diphosphate + L-cysteinyl-[protein] = S-geranylgeranyl-L-cysteinyl-[protein] + diphosphate</text>
        <dbReference type="Rhea" id="RHEA:21240"/>
        <dbReference type="Rhea" id="RHEA-COMP:10131"/>
        <dbReference type="Rhea" id="RHEA-COMP:11537"/>
        <dbReference type="ChEBI" id="CHEBI:29950"/>
        <dbReference type="ChEBI" id="CHEBI:33019"/>
        <dbReference type="ChEBI" id="CHEBI:57533"/>
        <dbReference type="ChEBI" id="CHEBI:86021"/>
        <dbReference type="EC" id="2.5.1.60"/>
    </reaction>
</comment>
<dbReference type="PANTHER" id="PTHR11129">
    <property type="entry name" value="PROTEIN FARNESYLTRANSFERASE ALPHA SUBUNIT/RAB GERANYLGERANYL TRANSFERASE ALPHA SUBUNIT"/>
    <property type="match status" value="1"/>
</dbReference>
<name>B7S446_PHATC</name>
<evidence type="ECO:0000256" key="3">
    <source>
        <dbReference type="ARBA" id="ARBA00022679"/>
    </source>
</evidence>
<dbReference type="GO" id="GO:0005968">
    <property type="term" value="C:Rab-protein geranylgeranyltransferase complex"/>
    <property type="evidence" value="ECO:0007669"/>
    <property type="project" value="TreeGrafter"/>
</dbReference>
<dbReference type="eggNOG" id="KOG0529">
    <property type="taxonomic scope" value="Eukaryota"/>
</dbReference>
<proteinExistence type="inferred from homology"/>
<dbReference type="RefSeq" id="XP_002176309.1">
    <property type="nucleotide sequence ID" value="XM_002176273.1"/>
</dbReference>
<dbReference type="Gene3D" id="1.25.40.120">
    <property type="entry name" value="Protein prenylyltransferase"/>
    <property type="match status" value="1"/>
</dbReference>
<evidence type="ECO:0000256" key="5">
    <source>
        <dbReference type="ARBA" id="ARBA00047658"/>
    </source>
</evidence>
<dbReference type="EMBL" id="DS999283">
    <property type="protein sequence ID" value="EEC42701.1"/>
    <property type="molecule type" value="Genomic_DNA"/>
</dbReference>
<sequence length="334" mass="38907">MHGRKRSEYKSLQRDPKVAAGLAAKAEKWHALNAKLASSRATPTATETTFQSDDTHVQNTLALSEKLLIVNPDPLYLWNHRREILIQQKGRAFSIEQELTLTATALQNNPKAYGAWFHRKWSLTRTVTEVGSDEALLLSAELALTENVLQRDERNFHCWNYRRFVVSLLLQGQNEILEAEWDFTNNKIRENFSNFSAFHYRSKLWHWKLSGTVDKQALMREEMALVENGIFTEPDDQTCWWYHRFLLQQLDSEHDSPWSTAMIADHLVLLEELGAEVESASKWVCLGTWHVLQVMEDTGAEIAQYRQTKLKELMELDPDRRQRYQYLLRQLSGC</sequence>
<dbReference type="STRING" id="556484.B7S446"/>
<dbReference type="KEGG" id="pti:PHATRDRAFT_bd465"/>
<dbReference type="PaxDb" id="2850-Phatrdraft465"/>
<accession>B7S446</accession>
<dbReference type="Pfam" id="PF01239">
    <property type="entry name" value="PPTA"/>
    <property type="match status" value="4"/>
</dbReference>
<dbReference type="SUPFAM" id="SSF48439">
    <property type="entry name" value="Protein prenylyltransferase"/>
    <property type="match status" value="1"/>
</dbReference>
<keyword evidence="3 6" id="KW-0808">Transferase</keyword>
<dbReference type="InParanoid" id="B7S446"/>
<evidence type="ECO:0000313" key="8">
    <source>
        <dbReference type="Proteomes" id="UP000000759"/>
    </source>
</evidence>
<comment type="function">
    <text evidence="6">Catalyzes the transfer of a geranyl-geranyl moiety from geranyl-geranyl pyrophosphate to cysteines occuring in specific C-terminal amino acid sequences.</text>
</comment>
<keyword evidence="2 6" id="KW-0637">Prenyltransferase</keyword>
<dbReference type="Proteomes" id="UP000000759">
    <property type="component" value="Unassembled WGS sequence"/>
</dbReference>
<dbReference type="OrthoDB" id="1658at2759"/>
<evidence type="ECO:0000256" key="2">
    <source>
        <dbReference type="ARBA" id="ARBA00022602"/>
    </source>
</evidence>
<comment type="similarity">
    <text evidence="1 6">Belongs to the protein prenyltransferase subunit alpha family.</text>
</comment>
<dbReference type="AlphaFoldDB" id="B7S446"/>
<gene>
    <name evidence="7" type="ORF">PHATRDRAFT_bd465</name>
</gene>
<dbReference type="EC" id="2.5.1.60" evidence="6"/>
<dbReference type="InterPro" id="IPR002088">
    <property type="entry name" value="Prenyl_trans_a"/>
</dbReference>
<dbReference type="GeneID" id="7205008"/>
<dbReference type="GO" id="GO:0097354">
    <property type="term" value="P:prenylation"/>
    <property type="evidence" value="ECO:0007669"/>
    <property type="project" value="UniProtKB-UniRule"/>
</dbReference>
<dbReference type="PROSITE" id="PS51147">
    <property type="entry name" value="PFTA"/>
    <property type="match status" value="3"/>
</dbReference>
<dbReference type="PANTHER" id="PTHR11129:SF2">
    <property type="entry name" value="GERANYLGERANYL TRANSFERASE TYPE-2 SUBUNIT ALPHA"/>
    <property type="match status" value="1"/>
</dbReference>
<evidence type="ECO:0000256" key="1">
    <source>
        <dbReference type="ARBA" id="ARBA00006734"/>
    </source>
</evidence>
<organism evidence="7 8">
    <name type="scientific">Phaeodactylum tricornutum (strain CCAP 1055/1)</name>
    <dbReference type="NCBI Taxonomy" id="556484"/>
    <lineage>
        <taxon>Eukaryota</taxon>
        <taxon>Sar</taxon>
        <taxon>Stramenopiles</taxon>
        <taxon>Ochrophyta</taxon>
        <taxon>Bacillariophyta</taxon>
        <taxon>Bacillariophyceae</taxon>
        <taxon>Bacillariophycidae</taxon>
        <taxon>Naviculales</taxon>
        <taxon>Phaeodactylaceae</taxon>
        <taxon>Phaeodactylum</taxon>
    </lineage>
</organism>
<evidence type="ECO:0000256" key="6">
    <source>
        <dbReference type="RuleBase" id="RU367120"/>
    </source>
</evidence>
<evidence type="ECO:0000313" key="7">
    <source>
        <dbReference type="EMBL" id="EEC42701.1"/>
    </source>
</evidence>
<evidence type="ECO:0000256" key="4">
    <source>
        <dbReference type="ARBA" id="ARBA00022737"/>
    </source>
</evidence>
<keyword evidence="4" id="KW-0677">Repeat</keyword>